<keyword evidence="2 4" id="KW-0418">Kinase</keyword>
<evidence type="ECO:0000256" key="2">
    <source>
        <dbReference type="ARBA" id="ARBA00022777"/>
    </source>
</evidence>
<evidence type="ECO:0000259" key="3">
    <source>
        <dbReference type="Pfam" id="PF00294"/>
    </source>
</evidence>
<evidence type="ECO:0000313" key="4">
    <source>
        <dbReference type="EMBL" id="MBP0615281.1"/>
    </source>
</evidence>
<dbReference type="GO" id="GO:0016301">
    <property type="term" value="F:kinase activity"/>
    <property type="evidence" value="ECO:0007669"/>
    <property type="project" value="UniProtKB-KW"/>
</dbReference>
<name>A0ABS4BEU7_9HYPH</name>
<dbReference type="PANTHER" id="PTHR10584:SF166">
    <property type="entry name" value="RIBOKINASE"/>
    <property type="match status" value="1"/>
</dbReference>
<dbReference type="Gene3D" id="3.40.1190.20">
    <property type="match status" value="1"/>
</dbReference>
<keyword evidence="1" id="KW-0808">Transferase</keyword>
<feature type="domain" description="Carbohydrate kinase PfkB" evidence="3">
    <location>
        <begin position="11"/>
        <end position="292"/>
    </location>
</feature>
<keyword evidence="5" id="KW-1185">Reference proteome</keyword>
<evidence type="ECO:0000313" key="5">
    <source>
        <dbReference type="Proteomes" id="UP000678276"/>
    </source>
</evidence>
<comment type="caution">
    <text evidence="4">The sequence shown here is derived from an EMBL/GenBank/DDBJ whole genome shotgun (WGS) entry which is preliminary data.</text>
</comment>
<proteinExistence type="predicted"/>
<dbReference type="Proteomes" id="UP000678276">
    <property type="component" value="Unassembled WGS sequence"/>
</dbReference>
<dbReference type="Pfam" id="PF00294">
    <property type="entry name" value="PfkB"/>
    <property type="match status" value="1"/>
</dbReference>
<organism evidence="4 5">
    <name type="scientific">Jiella mangrovi</name>
    <dbReference type="NCBI Taxonomy" id="2821407"/>
    <lineage>
        <taxon>Bacteria</taxon>
        <taxon>Pseudomonadati</taxon>
        <taxon>Pseudomonadota</taxon>
        <taxon>Alphaproteobacteria</taxon>
        <taxon>Hyphomicrobiales</taxon>
        <taxon>Aurantimonadaceae</taxon>
        <taxon>Jiella</taxon>
    </lineage>
</organism>
<dbReference type="PANTHER" id="PTHR10584">
    <property type="entry name" value="SUGAR KINASE"/>
    <property type="match status" value="1"/>
</dbReference>
<dbReference type="InterPro" id="IPR029056">
    <property type="entry name" value="Ribokinase-like"/>
</dbReference>
<dbReference type="SUPFAM" id="SSF53613">
    <property type="entry name" value="Ribokinase-like"/>
    <property type="match status" value="1"/>
</dbReference>
<gene>
    <name evidence="4" type="ORF">J6595_06790</name>
</gene>
<dbReference type="InterPro" id="IPR011611">
    <property type="entry name" value="PfkB_dom"/>
</dbReference>
<dbReference type="EMBL" id="JAGJCF010000003">
    <property type="protein sequence ID" value="MBP0615281.1"/>
    <property type="molecule type" value="Genomic_DNA"/>
</dbReference>
<reference evidence="4 5" key="1">
    <citation type="submission" date="2021-04" db="EMBL/GenBank/DDBJ databases">
        <title>Whole genome sequence of Jiella sp. KSK16Y-1.</title>
        <authorList>
            <person name="Tuo L."/>
        </authorList>
    </citation>
    <scope>NUCLEOTIDE SEQUENCE [LARGE SCALE GENOMIC DNA]</scope>
    <source>
        <strain evidence="4 5">KSK16Y-1</strain>
    </source>
</reference>
<evidence type="ECO:0000256" key="1">
    <source>
        <dbReference type="ARBA" id="ARBA00022679"/>
    </source>
</evidence>
<protein>
    <submittedName>
        <fullName evidence="4">Carbohydrate kinase</fullName>
    </submittedName>
</protein>
<sequence length="322" mass="33449">MKTTPKASATAKLLLVGAAHMDRRAKAASPFHPKASNPGVLVESPGGALFNAATALRALGCHVGFLGARGGDDDGRRIASAIADLAVEDLSVTFLDRATSTYTAIIDDHGELVAGIADMALYDRLGPKLLQRRSVRDAMAKSDALIIDANLPGEMIVGAVEAASKRPVAAIGVSPAKVRRLVPVLPRLAAVFLSRAEAAALAEVTAATNLRLIASLIGEQGVRRAVISDGALEAAILVGKDLIFQRPPAVRPLDVTGAGDTLAAIAFAAHLRGAPFVECARRGIVAASLRISDPDFPPRDLAGDIDRLLPQLSEPLTDPSRP</sequence>
<dbReference type="RefSeq" id="WP_209593689.1">
    <property type="nucleotide sequence ID" value="NZ_JAGJCF010000003.1"/>
</dbReference>
<accession>A0ABS4BEU7</accession>